<dbReference type="Gene3D" id="3.40.50.2020">
    <property type="match status" value="1"/>
</dbReference>
<dbReference type="SUPFAM" id="SSF53271">
    <property type="entry name" value="PRTase-like"/>
    <property type="match status" value="1"/>
</dbReference>
<dbReference type="NCBIfam" id="NF003549">
    <property type="entry name" value="PRK05205.1-5"/>
    <property type="match status" value="1"/>
</dbReference>
<dbReference type="CDD" id="cd06223">
    <property type="entry name" value="PRTases_typeI"/>
    <property type="match status" value="1"/>
</dbReference>
<protein>
    <recommendedName>
        <fullName evidence="1">Phosphoribosyltransferase domain-containing protein</fullName>
    </recommendedName>
</protein>
<dbReference type="Pfam" id="PF00156">
    <property type="entry name" value="Pribosyltran"/>
    <property type="match status" value="1"/>
</dbReference>
<dbReference type="PANTHER" id="PTHR11608">
    <property type="entry name" value="BIFUNCTIONAL PROTEIN PYRR"/>
    <property type="match status" value="1"/>
</dbReference>
<feature type="domain" description="Phosphoribosyltransferase" evidence="1">
    <location>
        <begin position="7"/>
        <end position="154"/>
    </location>
</feature>
<dbReference type="AlphaFoldDB" id="A0A381RVU0"/>
<reference evidence="2" key="1">
    <citation type="submission" date="2018-05" db="EMBL/GenBank/DDBJ databases">
        <authorList>
            <person name="Lanie J.A."/>
            <person name="Ng W.-L."/>
            <person name="Kazmierczak K.M."/>
            <person name="Andrzejewski T.M."/>
            <person name="Davidsen T.M."/>
            <person name="Wayne K.J."/>
            <person name="Tettelin H."/>
            <person name="Glass J.I."/>
            <person name="Rusch D."/>
            <person name="Podicherti R."/>
            <person name="Tsui H.-C.T."/>
            <person name="Winkler M.E."/>
        </authorList>
    </citation>
    <scope>NUCLEOTIDE SEQUENCE</scope>
</reference>
<dbReference type="EMBL" id="UINC01002371">
    <property type="protein sequence ID" value="SUZ95982.1"/>
    <property type="molecule type" value="Genomic_DNA"/>
</dbReference>
<proteinExistence type="predicted"/>
<dbReference type="InterPro" id="IPR050137">
    <property type="entry name" value="PyrR_bifunctional"/>
</dbReference>
<organism evidence="2">
    <name type="scientific">marine metagenome</name>
    <dbReference type="NCBI Taxonomy" id="408172"/>
    <lineage>
        <taxon>unclassified sequences</taxon>
        <taxon>metagenomes</taxon>
        <taxon>ecological metagenomes</taxon>
    </lineage>
</organism>
<gene>
    <name evidence="2" type="ORF">METZ01_LOCUS48836</name>
</gene>
<dbReference type="InterPro" id="IPR029057">
    <property type="entry name" value="PRTase-like"/>
</dbReference>
<dbReference type="InterPro" id="IPR000836">
    <property type="entry name" value="PRTase_dom"/>
</dbReference>
<evidence type="ECO:0000259" key="1">
    <source>
        <dbReference type="Pfam" id="PF00156"/>
    </source>
</evidence>
<dbReference type="PANTHER" id="PTHR11608:SF0">
    <property type="entry name" value="BIFUNCTIONAL PROTEIN PYRR"/>
    <property type="match status" value="1"/>
</dbReference>
<evidence type="ECO:0000313" key="2">
    <source>
        <dbReference type="EMBL" id="SUZ95982.1"/>
    </source>
</evidence>
<name>A0A381RVU0_9ZZZZ</name>
<sequence length="178" mass="20752">MQKKVLLNSNQIDIIINRLVCQLIENHTDFNDTVLIGLQPRGIYLLDKIIDVFSKKYTNKKIIHRNLDYTFFRDDFRRGEKTINPKSSNIDISIENKKIVLIDDVLFTGRSIRAAMSSIDSYGRPKSIELMVLIDRRFKRELPIEANYFGAKIDTIKGDKVSVIWGKEKDNDVVYIER</sequence>
<accession>A0A381RVU0</accession>